<dbReference type="EMBL" id="FTNK01000003">
    <property type="protein sequence ID" value="SIQ67715.1"/>
    <property type="molecule type" value="Genomic_DNA"/>
</dbReference>
<dbReference type="RefSeq" id="WP_068582738.1">
    <property type="nucleotide sequence ID" value="NZ_FTNK01000003.1"/>
</dbReference>
<accession>A0ABY1JS51</accession>
<dbReference type="Proteomes" id="UP000186666">
    <property type="component" value="Unassembled WGS sequence"/>
</dbReference>
<evidence type="ECO:0000313" key="2">
    <source>
        <dbReference type="Proteomes" id="UP000186666"/>
    </source>
</evidence>
<keyword evidence="2" id="KW-1185">Reference proteome</keyword>
<comment type="caution">
    <text evidence="1">The sequence shown here is derived from an EMBL/GenBank/DDBJ whole genome shotgun (WGS) entry which is preliminary data.</text>
</comment>
<reference evidence="1 2" key="1">
    <citation type="submission" date="2017-01" db="EMBL/GenBank/DDBJ databases">
        <authorList>
            <person name="Varghese N."/>
            <person name="Submissions S."/>
        </authorList>
    </citation>
    <scope>NUCLEOTIDE SEQUENCE [LARGE SCALE GENOMIC DNA]</scope>
    <source>
        <strain evidence="1 2">ATCC 23464</strain>
    </source>
</reference>
<evidence type="ECO:0000313" key="1">
    <source>
        <dbReference type="EMBL" id="SIQ67715.1"/>
    </source>
</evidence>
<dbReference type="Pfam" id="PF14284">
    <property type="entry name" value="PcfJ"/>
    <property type="match status" value="1"/>
</dbReference>
<dbReference type="InterPro" id="IPR025586">
    <property type="entry name" value="PcfJ"/>
</dbReference>
<gene>
    <name evidence="1" type="ORF">SAMN05421578_103316</name>
</gene>
<sequence>MDKRDIEFEAFSAHFPKTISAEVADYATNAVLTWSRYLFTRRVNGIQFGFCTHCKKEHMTNENLKHNDVAECEKCGSVCEVKASGRGRKKLFDEAYLLYYMKSESNPNAIIAQGYYLTRDYREDYHKTETKLKVIAMYLFETGHTKMYRREYWTKTENKFFERKNICSEAVNSMQCKRCYHAIHSIEKAVKGTPFQYSMWEKYQHQDYVKVFDLASKYPCIEFLTKIGLQKVVEAKLGAGPTHGVINWNGKTPEKVLRMTKQEIKNMVSSGVPITPETLNVYHQSKKQELNYTIAEAHAMKDLENGYYRRELEEMSVLSSMDIIKRYLVKQFGKEEVRTIYPTGVKLLLAWRDYTKECKELGMDLNKEHILFPNNIYRSHQKTMKKVETKASEALNNLITARLKELDDFCFEEGDYFIRPALSSHELFEEGSALEHCVGGRYTESYAKGETNIFLIRRTFEPKKPFYTLEFKGEQVIQCQGGKTNRAMTEEVESFVSSFKSEKLTGKSNKIKTKSNQPQGVAI</sequence>
<organism evidence="1 2">
    <name type="scientific">Paenibacillus macquariensis</name>
    <dbReference type="NCBI Taxonomy" id="948756"/>
    <lineage>
        <taxon>Bacteria</taxon>
        <taxon>Bacillati</taxon>
        <taxon>Bacillota</taxon>
        <taxon>Bacilli</taxon>
        <taxon>Bacillales</taxon>
        <taxon>Paenibacillaceae</taxon>
        <taxon>Paenibacillus</taxon>
    </lineage>
</organism>
<name>A0ABY1JS51_9BACL</name>
<proteinExistence type="predicted"/>
<protein>
    <submittedName>
        <fullName evidence="1">PcfJ-like protein</fullName>
    </submittedName>
</protein>